<proteinExistence type="predicted"/>
<dbReference type="Proteomes" id="UP001501490">
    <property type="component" value="Unassembled WGS sequence"/>
</dbReference>
<reference evidence="2" key="1">
    <citation type="journal article" date="2019" name="Int. J. Syst. Evol. Microbiol.">
        <title>The Global Catalogue of Microorganisms (GCM) 10K type strain sequencing project: providing services to taxonomists for standard genome sequencing and annotation.</title>
        <authorList>
            <consortium name="The Broad Institute Genomics Platform"/>
            <consortium name="The Broad Institute Genome Sequencing Center for Infectious Disease"/>
            <person name="Wu L."/>
            <person name="Ma J."/>
        </authorList>
    </citation>
    <scope>NUCLEOTIDE SEQUENCE [LARGE SCALE GENOMIC DNA]</scope>
    <source>
        <strain evidence="2">JCM 16929</strain>
    </source>
</reference>
<dbReference type="EMBL" id="BAABAB010000010">
    <property type="protein sequence ID" value="GAA3614453.1"/>
    <property type="molecule type" value="Genomic_DNA"/>
</dbReference>
<sequence length="262" mass="27558">MLTGALGPLDKALDGLATANAYKGLDDRVSAVETATRQAADKLTPVQPPAELSSQHTQLVAALQAFEKEVGGVGEQINDRVTCTGGAVRADLGDAKATAGLRAAIGAAVARLPGTKIAVSLPAADQQVDARPSNGKLLRSRGLDGEGLLTIDNGGSSDAVVTITKGRKPTAAVYVRKGKQYTVKEIPDGTYAVFFTGGTDWDGKARAFGHKCAFQKFDQSLGFRTTRTTTQTFYQTYRITLQPVAGGTAKTDQVDPDRYPNE</sequence>
<evidence type="ECO:0008006" key="3">
    <source>
        <dbReference type="Google" id="ProtNLM"/>
    </source>
</evidence>
<name>A0ABP6ZMF5_9ACTN</name>
<evidence type="ECO:0000313" key="2">
    <source>
        <dbReference type="Proteomes" id="UP001501490"/>
    </source>
</evidence>
<organism evidence="1 2">
    <name type="scientific">Microlunatus ginsengisoli</name>
    <dbReference type="NCBI Taxonomy" id="363863"/>
    <lineage>
        <taxon>Bacteria</taxon>
        <taxon>Bacillati</taxon>
        <taxon>Actinomycetota</taxon>
        <taxon>Actinomycetes</taxon>
        <taxon>Propionibacteriales</taxon>
        <taxon>Propionibacteriaceae</taxon>
        <taxon>Microlunatus</taxon>
    </lineage>
</organism>
<protein>
    <recommendedName>
        <fullName evidence="3">WXG100 family type VII secretion target</fullName>
    </recommendedName>
</protein>
<gene>
    <name evidence="1" type="ORF">GCM10022236_15460</name>
</gene>
<accession>A0ABP6ZMF5</accession>
<comment type="caution">
    <text evidence="1">The sequence shown here is derived from an EMBL/GenBank/DDBJ whole genome shotgun (WGS) entry which is preliminary data.</text>
</comment>
<keyword evidence="2" id="KW-1185">Reference proteome</keyword>
<evidence type="ECO:0000313" key="1">
    <source>
        <dbReference type="EMBL" id="GAA3614453.1"/>
    </source>
</evidence>